<dbReference type="KEGG" id="ehx:EMIHUDRAFT_110675"/>
<dbReference type="HOGENOM" id="CLU_875600_0_0_1"/>
<dbReference type="Proteomes" id="UP000013827">
    <property type="component" value="Unassembled WGS sequence"/>
</dbReference>
<dbReference type="AlphaFoldDB" id="A0A0D3KJ21"/>
<evidence type="ECO:0008006" key="3">
    <source>
        <dbReference type="Google" id="ProtNLM"/>
    </source>
</evidence>
<reference evidence="1" key="2">
    <citation type="submission" date="2024-10" db="UniProtKB">
        <authorList>
            <consortium name="EnsemblProtists"/>
        </authorList>
    </citation>
    <scope>IDENTIFICATION</scope>
</reference>
<name>A0A0D3KJ21_EMIH1</name>
<dbReference type="GeneID" id="17281027"/>
<keyword evidence="2" id="KW-1185">Reference proteome</keyword>
<sequence length="329" mass="33749">MAAAGWAVATQISTLIVDCGSGLTRAAVFWRDAGNRVHACEASASTGQAEPFALPRIVDVLTEGGSALRRWVASIQELVVATGCTSTVIGATGGLRQAEAAGRVTPRMLASLGELLRELVPAAEFRSLSGEDEARAELGAVGWHDPPGAAASFLSVTHGLIDAAASLCERADGAADEDARSCAIEAFGARLAAEVSASGRRGQLRGTLVAIEMVGACGSADEYGGRFAGLARQVGQRVVGKAALVAALREHLQQWARGGAVASRHEAYAGLLPAELLGLAGLADEGASFYLCRSFEVAPGVTLKPSWSLGVYLSRSAAPPPPPSPLEHS</sequence>
<proteinExistence type="predicted"/>
<organism evidence="1 2">
    <name type="scientific">Emiliania huxleyi (strain CCMP1516)</name>
    <dbReference type="NCBI Taxonomy" id="280463"/>
    <lineage>
        <taxon>Eukaryota</taxon>
        <taxon>Haptista</taxon>
        <taxon>Haptophyta</taxon>
        <taxon>Prymnesiophyceae</taxon>
        <taxon>Isochrysidales</taxon>
        <taxon>Noelaerhabdaceae</taxon>
        <taxon>Emiliania</taxon>
    </lineage>
</organism>
<dbReference type="RefSeq" id="XP_005788185.1">
    <property type="nucleotide sequence ID" value="XM_005788128.1"/>
</dbReference>
<protein>
    <recommendedName>
        <fullName evidence="3">Ppx/GppA phosphatase domain-containing protein</fullName>
    </recommendedName>
</protein>
<dbReference type="EnsemblProtists" id="EOD35756">
    <property type="protein sequence ID" value="EOD35756"/>
    <property type="gene ID" value="EMIHUDRAFT_110675"/>
</dbReference>
<accession>A0A0D3KJ21</accession>
<dbReference type="PaxDb" id="2903-EOD35756"/>
<evidence type="ECO:0000313" key="2">
    <source>
        <dbReference type="Proteomes" id="UP000013827"/>
    </source>
</evidence>
<evidence type="ECO:0000313" key="1">
    <source>
        <dbReference type="EnsemblProtists" id="EOD35756"/>
    </source>
</evidence>
<reference evidence="2" key="1">
    <citation type="journal article" date="2013" name="Nature">
        <title>Pan genome of the phytoplankton Emiliania underpins its global distribution.</title>
        <authorList>
            <person name="Read B.A."/>
            <person name="Kegel J."/>
            <person name="Klute M.J."/>
            <person name="Kuo A."/>
            <person name="Lefebvre S.C."/>
            <person name="Maumus F."/>
            <person name="Mayer C."/>
            <person name="Miller J."/>
            <person name="Monier A."/>
            <person name="Salamov A."/>
            <person name="Young J."/>
            <person name="Aguilar M."/>
            <person name="Claverie J.M."/>
            <person name="Frickenhaus S."/>
            <person name="Gonzalez K."/>
            <person name="Herman E.K."/>
            <person name="Lin Y.C."/>
            <person name="Napier J."/>
            <person name="Ogata H."/>
            <person name="Sarno A.F."/>
            <person name="Shmutz J."/>
            <person name="Schroeder D."/>
            <person name="de Vargas C."/>
            <person name="Verret F."/>
            <person name="von Dassow P."/>
            <person name="Valentin K."/>
            <person name="Van de Peer Y."/>
            <person name="Wheeler G."/>
            <person name="Dacks J.B."/>
            <person name="Delwiche C.F."/>
            <person name="Dyhrman S.T."/>
            <person name="Glockner G."/>
            <person name="John U."/>
            <person name="Richards T."/>
            <person name="Worden A.Z."/>
            <person name="Zhang X."/>
            <person name="Grigoriev I.V."/>
            <person name="Allen A.E."/>
            <person name="Bidle K."/>
            <person name="Borodovsky M."/>
            <person name="Bowler C."/>
            <person name="Brownlee C."/>
            <person name="Cock J.M."/>
            <person name="Elias M."/>
            <person name="Gladyshev V.N."/>
            <person name="Groth M."/>
            <person name="Guda C."/>
            <person name="Hadaegh A."/>
            <person name="Iglesias-Rodriguez M.D."/>
            <person name="Jenkins J."/>
            <person name="Jones B.M."/>
            <person name="Lawson T."/>
            <person name="Leese F."/>
            <person name="Lindquist E."/>
            <person name="Lobanov A."/>
            <person name="Lomsadze A."/>
            <person name="Malik S.B."/>
            <person name="Marsh M.E."/>
            <person name="Mackinder L."/>
            <person name="Mock T."/>
            <person name="Mueller-Roeber B."/>
            <person name="Pagarete A."/>
            <person name="Parker M."/>
            <person name="Probert I."/>
            <person name="Quesneville H."/>
            <person name="Raines C."/>
            <person name="Rensing S.A."/>
            <person name="Riano-Pachon D.M."/>
            <person name="Richier S."/>
            <person name="Rokitta S."/>
            <person name="Shiraiwa Y."/>
            <person name="Soanes D.M."/>
            <person name="van der Giezen M."/>
            <person name="Wahlund T.M."/>
            <person name="Williams B."/>
            <person name="Wilson W."/>
            <person name="Wolfe G."/>
            <person name="Wurch L.L."/>
        </authorList>
    </citation>
    <scope>NUCLEOTIDE SEQUENCE</scope>
</reference>